<evidence type="ECO:0000313" key="11">
    <source>
        <dbReference type="EMBL" id="WMV28271.1"/>
    </source>
</evidence>
<dbReference type="SMART" id="SM00320">
    <property type="entry name" value="WD40"/>
    <property type="match status" value="6"/>
</dbReference>
<dbReference type="EMBL" id="CP133616">
    <property type="protein sequence ID" value="WMV28271.1"/>
    <property type="molecule type" value="Genomic_DNA"/>
</dbReference>
<dbReference type="GO" id="GO:0071013">
    <property type="term" value="C:catalytic step 2 spliceosome"/>
    <property type="evidence" value="ECO:0007669"/>
    <property type="project" value="InterPro"/>
</dbReference>
<evidence type="ECO:0000256" key="8">
    <source>
        <dbReference type="ARBA" id="ARBA00068146"/>
    </source>
</evidence>
<evidence type="ECO:0000256" key="9">
    <source>
        <dbReference type="PROSITE-ProRule" id="PRU00221"/>
    </source>
</evidence>
<reference evidence="11" key="1">
    <citation type="submission" date="2023-08" db="EMBL/GenBank/DDBJ databases">
        <title>A de novo genome assembly of Solanum verrucosum Schlechtendal, a Mexican diploid species geographically isolated from the other diploid A-genome species in potato relatives.</title>
        <authorList>
            <person name="Hosaka K."/>
        </authorList>
    </citation>
    <scope>NUCLEOTIDE SEQUENCE</scope>
    <source>
        <tissue evidence="11">Young leaves</tissue>
    </source>
</reference>
<feature type="region of interest" description="Disordered" evidence="10">
    <location>
        <begin position="1"/>
        <end position="44"/>
    </location>
</feature>
<dbReference type="PROSITE" id="PS50294">
    <property type="entry name" value="WD_REPEATS_REGION"/>
    <property type="match status" value="2"/>
</dbReference>
<evidence type="ECO:0000256" key="1">
    <source>
        <dbReference type="ARBA" id="ARBA00004123"/>
    </source>
</evidence>
<keyword evidence="7" id="KW-0539">Nucleus</keyword>
<feature type="compositionally biased region" description="Acidic residues" evidence="10">
    <location>
        <begin position="1"/>
        <end position="14"/>
    </location>
</feature>
<dbReference type="GO" id="GO:0003729">
    <property type="term" value="F:mRNA binding"/>
    <property type="evidence" value="ECO:0007669"/>
    <property type="project" value="TreeGrafter"/>
</dbReference>
<dbReference type="Pfam" id="PF00400">
    <property type="entry name" value="WD40"/>
    <property type="match status" value="3"/>
</dbReference>
<dbReference type="SUPFAM" id="SSF52374">
    <property type="entry name" value="Nucleotidylyl transferase"/>
    <property type="match status" value="1"/>
</dbReference>
<dbReference type="Proteomes" id="UP001234989">
    <property type="component" value="Chromosome 5"/>
</dbReference>
<dbReference type="InterPro" id="IPR036322">
    <property type="entry name" value="WD40_repeat_dom_sf"/>
</dbReference>
<evidence type="ECO:0000256" key="3">
    <source>
        <dbReference type="ARBA" id="ARBA00022664"/>
    </source>
</evidence>
<dbReference type="CDD" id="cd00200">
    <property type="entry name" value="WD40"/>
    <property type="match status" value="1"/>
</dbReference>
<dbReference type="InterPro" id="IPR032847">
    <property type="entry name" value="PRPF17"/>
</dbReference>
<feature type="repeat" description="WD" evidence="9">
    <location>
        <begin position="101"/>
        <end position="142"/>
    </location>
</feature>
<name>A0AAF0QXB4_SOLVR</name>
<dbReference type="AlphaFoldDB" id="A0AAF0QXB4"/>
<accession>A0AAF0QXB4</accession>
<evidence type="ECO:0000256" key="10">
    <source>
        <dbReference type="SAM" id="MobiDB-lite"/>
    </source>
</evidence>
<evidence type="ECO:0000256" key="6">
    <source>
        <dbReference type="ARBA" id="ARBA00023187"/>
    </source>
</evidence>
<keyword evidence="3" id="KW-0507">mRNA processing</keyword>
<dbReference type="GO" id="GO:0000398">
    <property type="term" value="P:mRNA splicing, via spliceosome"/>
    <property type="evidence" value="ECO:0007669"/>
    <property type="project" value="InterPro"/>
</dbReference>
<organism evidence="11 12">
    <name type="scientific">Solanum verrucosum</name>
    <dbReference type="NCBI Taxonomy" id="315347"/>
    <lineage>
        <taxon>Eukaryota</taxon>
        <taxon>Viridiplantae</taxon>
        <taxon>Streptophyta</taxon>
        <taxon>Embryophyta</taxon>
        <taxon>Tracheophyta</taxon>
        <taxon>Spermatophyta</taxon>
        <taxon>Magnoliopsida</taxon>
        <taxon>eudicotyledons</taxon>
        <taxon>Gunneridae</taxon>
        <taxon>Pentapetalae</taxon>
        <taxon>asterids</taxon>
        <taxon>lamiids</taxon>
        <taxon>Solanales</taxon>
        <taxon>Solanaceae</taxon>
        <taxon>Solanoideae</taxon>
        <taxon>Solaneae</taxon>
        <taxon>Solanum</taxon>
    </lineage>
</organism>
<evidence type="ECO:0000256" key="4">
    <source>
        <dbReference type="ARBA" id="ARBA00022728"/>
    </source>
</evidence>
<dbReference type="Gene3D" id="2.130.10.10">
    <property type="entry name" value="YVTN repeat-like/Quinoprotein amine dehydrogenase"/>
    <property type="match status" value="1"/>
</dbReference>
<gene>
    <name evidence="11" type="ORF">MTR67_021656</name>
</gene>
<keyword evidence="12" id="KW-1185">Reference proteome</keyword>
<dbReference type="PROSITE" id="PS50082">
    <property type="entry name" value="WD_REPEATS_2"/>
    <property type="match status" value="2"/>
</dbReference>
<evidence type="ECO:0000256" key="7">
    <source>
        <dbReference type="ARBA" id="ARBA00023242"/>
    </source>
</evidence>
<dbReference type="PANTHER" id="PTHR43979:SF1">
    <property type="entry name" value="PRE-MRNA-PROCESSING FACTOR 17"/>
    <property type="match status" value="1"/>
</dbReference>
<dbReference type="PANTHER" id="PTHR43979">
    <property type="entry name" value="PRE-MRNA-PROCESSING FACTOR 17"/>
    <property type="match status" value="1"/>
</dbReference>
<comment type="subcellular location">
    <subcellularLocation>
        <location evidence="1">Nucleus</location>
    </subcellularLocation>
</comment>
<protein>
    <recommendedName>
        <fullName evidence="8">Pre-mRNA-processing factor 17</fullName>
    </recommendedName>
</protein>
<proteinExistence type="predicted"/>
<dbReference type="InterPro" id="IPR001680">
    <property type="entry name" value="WD40_rpt"/>
</dbReference>
<keyword evidence="4" id="KW-0747">Spliceosome</keyword>
<keyword evidence="6" id="KW-0508">mRNA splicing</keyword>
<dbReference type="FunFam" id="2.130.10.10:FF:000034">
    <property type="entry name" value="Pre-mRNA-processing factor 17, putative"/>
    <property type="match status" value="1"/>
</dbReference>
<feature type="repeat" description="WD" evidence="9">
    <location>
        <begin position="187"/>
        <end position="219"/>
    </location>
</feature>
<feature type="compositionally biased region" description="Basic and acidic residues" evidence="10">
    <location>
        <begin position="34"/>
        <end position="44"/>
    </location>
</feature>
<evidence type="ECO:0000256" key="5">
    <source>
        <dbReference type="ARBA" id="ARBA00022737"/>
    </source>
</evidence>
<keyword evidence="2 9" id="KW-0853">WD repeat</keyword>
<dbReference type="InterPro" id="IPR014729">
    <property type="entry name" value="Rossmann-like_a/b/a_fold"/>
</dbReference>
<evidence type="ECO:0000313" key="12">
    <source>
        <dbReference type="Proteomes" id="UP001234989"/>
    </source>
</evidence>
<sequence>MEEEGDEQEVDMTEVDNPSTDMGLMKNRKSPWAGKKEGLQVELSEEQKKYAEEYAKKKGEERGGDKDKAEPMVEKNTFHAGMDTKVKIWDVYNSGKCMRTYMGHTKAVRDIWFSNDGSKFLTAGYDKHIKYWDTETGQVIQTFSTGKIPYVVRLNPYEDKQNVLLAGMSDKKIVQWDINSGQITQEYDQHLGAVNTITFVDNNKRFVTSSDDKSLRFWEYGIPVVIKYISEPHMHSMPSISPHPNGNWIAAQSLDNQILIYSTQERFQLNKKKRFAGHIVAGYACQVNFSPDGRFVLSGDGKGRCWFWDWKSCKAFRTLKCHEGVCIGAEWYPLEQSKVATCGWDGLINDLKQIPTVSAFENAGKTVIVSNQPYFYKKAELFPGSAFVIGADTVARLVHPKYYGNDYGKMLEILLGCKNTGCTFLVGGRNVDGTFKVLEDFDIPAELKDMFVPIPVEKFRMDISSTEIRKTQGLL</sequence>
<dbReference type="SUPFAM" id="SSF50978">
    <property type="entry name" value="WD40 repeat-like"/>
    <property type="match status" value="1"/>
</dbReference>
<keyword evidence="5" id="KW-0677">Repeat</keyword>
<dbReference type="Gene3D" id="3.40.50.620">
    <property type="entry name" value="HUPs"/>
    <property type="match status" value="1"/>
</dbReference>
<dbReference type="InterPro" id="IPR015943">
    <property type="entry name" value="WD40/YVTN_repeat-like_dom_sf"/>
</dbReference>
<evidence type="ECO:0000256" key="2">
    <source>
        <dbReference type="ARBA" id="ARBA00022574"/>
    </source>
</evidence>